<sequence length="217" mass="24383">MYSQIVSSQICRNGDDCKFNRYGACRFRHSKNKIAVSKPKTTPNALAPPVITTSLLSLSHSVEVTTADIHLLRLKEKMNYIDYGKTGCFTITETQYTNLVKQEFDELADRKILLDAVIGLIMSYMQQSTTCVLLFCRKTIHTPDIPFYAEVPGWNLSPPIKCNTHIQCTFCGGYCPECGWPGGPGLWVGCNVVICRNTAECTTKCPANHFWRIVNRC</sequence>
<gene>
    <name evidence="1" type="ORF">Faunusvirus4_25</name>
</gene>
<evidence type="ECO:0000313" key="1">
    <source>
        <dbReference type="EMBL" id="AYV79184.1"/>
    </source>
</evidence>
<accession>A0A3G4ZXZ3</accession>
<protein>
    <submittedName>
        <fullName evidence="1">Uncharacterized protein</fullName>
    </submittedName>
</protein>
<dbReference type="EMBL" id="MK072135">
    <property type="protein sequence ID" value="AYV79184.1"/>
    <property type="molecule type" value="Genomic_DNA"/>
</dbReference>
<reference evidence="1" key="1">
    <citation type="submission" date="2018-10" db="EMBL/GenBank/DDBJ databases">
        <title>Hidden diversity of soil giant viruses.</title>
        <authorList>
            <person name="Schulz F."/>
            <person name="Alteio L."/>
            <person name="Goudeau D."/>
            <person name="Ryan E.M."/>
            <person name="Malmstrom R.R."/>
            <person name="Blanchard J."/>
            <person name="Woyke T."/>
        </authorList>
    </citation>
    <scope>NUCLEOTIDE SEQUENCE</scope>
    <source>
        <strain evidence="1">FNV1</strain>
    </source>
</reference>
<proteinExistence type="predicted"/>
<name>A0A3G4ZXZ3_9VIRU</name>
<organism evidence="1">
    <name type="scientific">Faunusvirus sp</name>
    <dbReference type="NCBI Taxonomy" id="2487766"/>
    <lineage>
        <taxon>Viruses</taxon>
        <taxon>Varidnaviria</taxon>
        <taxon>Bamfordvirae</taxon>
        <taxon>Nucleocytoviricota</taxon>
        <taxon>Megaviricetes</taxon>
        <taxon>Imitervirales</taxon>
        <taxon>Mimiviridae</taxon>
    </lineage>
</organism>